<evidence type="ECO:0000256" key="3">
    <source>
        <dbReference type="ARBA" id="ARBA00022676"/>
    </source>
</evidence>
<evidence type="ECO:0000256" key="12">
    <source>
        <dbReference type="SAM" id="MobiDB-lite"/>
    </source>
</evidence>
<dbReference type="EMBL" id="JAHKSW010000002">
    <property type="protein sequence ID" value="KAG7334810.1"/>
    <property type="molecule type" value="Genomic_DNA"/>
</dbReference>
<comment type="caution">
    <text evidence="13">The sequence shown here is derived from an EMBL/GenBank/DDBJ whole genome shotgun (WGS) entry which is preliminary data.</text>
</comment>
<keyword evidence="8" id="KW-0333">Golgi apparatus</keyword>
<comment type="similarity">
    <text evidence="2">Belongs to the glycosyltransferase 29 family.</text>
</comment>
<evidence type="ECO:0000256" key="2">
    <source>
        <dbReference type="ARBA" id="ARBA00006003"/>
    </source>
</evidence>
<evidence type="ECO:0000256" key="11">
    <source>
        <dbReference type="ARBA" id="ARBA00023180"/>
    </source>
</evidence>
<evidence type="ECO:0000313" key="13">
    <source>
        <dbReference type="EMBL" id="KAG7334810.1"/>
    </source>
</evidence>
<feature type="compositionally biased region" description="Polar residues" evidence="12">
    <location>
        <begin position="185"/>
        <end position="197"/>
    </location>
</feature>
<evidence type="ECO:0000256" key="6">
    <source>
        <dbReference type="ARBA" id="ARBA00022968"/>
    </source>
</evidence>
<evidence type="ECO:0008006" key="15">
    <source>
        <dbReference type="Google" id="ProtNLM"/>
    </source>
</evidence>
<evidence type="ECO:0000256" key="10">
    <source>
        <dbReference type="ARBA" id="ARBA00023157"/>
    </source>
</evidence>
<dbReference type="GO" id="GO:0003828">
    <property type="term" value="F:alpha-N-acetylneuraminate alpha-2,8-sialyltransferase activity"/>
    <property type="evidence" value="ECO:0007669"/>
    <property type="project" value="TreeGrafter"/>
</dbReference>
<dbReference type="Pfam" id="PF00777">
    <property type="entry name" value="Glyco_transf_29"/>
    <property type="match status" value="1"/>
</dbReference>
<evidence type="ECO:0000256" key="9">
    <source>
        <dbReference type="ARBA" id="ARBA00023136"/>
    </source>
</evidence>
<feature type="compositionally biased region" description="Polar residues" evidence="12">
    <location>
        <begin position="221"/>
        <end position="231"/>
    </location>
</feature>
<comment type="subcellular location">
    <subcellularLocation>
        <location evidence="1">Golgi apparatus membrane</location>
        <topology evidence="1">Single-pass type II membrane protein</topology>
    </subcellularLocation>
</comment>
<keyword evidence="10" id="KW-1015">Disulfide bond</keyword>
<dbReference type="Gene3D" id="3.90.1480.20">
    <property type="entry name" value="Glycosyl transferase family 29"/>
    <property type="match status" value="1"/>
</dbReference>
<dbReference type="InterPro" id="IPR001675">
    <property type="entry name" value="Glyco_trans_29"/>
</dbReference>
<name>A0A9D3P4Z3_9TELE</name>
<gene>
    <name evidence="13" type="ORF">KOW79_001406</name>
</gene>
<sequence length="541" mass="59359">MSNVKSESTVLLWHYLMQSPAGLQRPRNVGELDNSAAAARAPLNIKGNNPYRKVIIRVVKKRQGKSNDVAVRVPFKVKQNPAKSNDAAASNLGKVKPNPAKSNDVAAGKLGKVKQNPAKSNDAAANDPGNVQQNPAKSNDAAANDPGNVQQNPAKSNDVAANDPGNVQQNPAKSNDVAVNDPDNVKQNPENSNNTAPISRRRVRIRRVKNNDVAASGPENVKQNPAESNNAAAKEKVPEINQSEIIANLLANYTSIWTKQEKNLISFRSLLSDSSDAISNATVSQENSPVGKTFTFDGDPKRSLEVTPALFNLFPKESPFKTAPWDSCAVVGNGGILANSSCGKQIDSASFVIRCNLPPLSNGHERDTGNKTDLVTANPSILVEKYHALNEHRRSFVENIQIYGDALLFLPAFSFHRNTAVSLRALYTMEDFNSHGPRPVFFNPEYLSNLAKFWHDQGIHSLRLSTGIMVASLALELCNNVHLYGFWPFGIHPYTQQPLSNHYYDDRPVNKRMHAMPAEFEALLNLHNKGIIRLHLDECEH</sequence>
<dbReference type="PANTHER" id="PTHR11987:SF50">
    <property type="entry name" value="ALPHA-2,8-SIALYLTRANSFERASE 8F"/>
    <property type="match status" value="1"/>
</dbReference>
<keyword evidence="5" id="KW-0812">Transmembrane</keyword>
<feature type="region of interest" description="Disordered" evidence="12">
    <location>
        <begin position="70"/>
        <end position="235"/>
    </location>
</feature>
<evidence type="ECO:0000256" key="1">
    <source>
        <dbReference type="ARBA" id="ARBA00004323"/>
    </source>
</evidence>
<evidence type="ECO:0000256" key="7">
    <source>
        <dbReference type="ARBA" id="ARBA00022989"/>
    </source>
</evidence>
<accession>A0A9D3P4Z3</accession>
<reference evidence="13 14" key="1">
    <citation type="submission" date="2021-06" db="EMBL/GenBank/DDBJ databases">
        <title>Chromosome-level genome assembly of the red-tail catfish (Hemibagrus wyckioides).</title>
        <authorList>
            <person name="Shao F."/>
        </authorList>
    </citation>
    <scope>NUCLEOTIDE SEQUENCE [LARGE SCALE GENOMIC DNA]</scope>
    <source>
        <strain evidence="13">EC202008001</strain>
        <tissue evidence="13">Blood</tissue>
    </source>
</reference>
<keyword evidence="9" id="KW-0472">Membrane</keyword>
<evidence type="ECO:0000313" key="14">
    <source>
        <dbReference type="Proteomes" id="UP000824219"/>
    </source>
</evidence>
<keyword evidence="14" id="KW-1185">Reference proteome</keyword>
<dbReference type="InterPro" id="IPR038578">
    <property type="entry name" value="GT29-like_sf"/>
</dbReference>
<keyword evidence="6" id="KW-0735">Signal-anchor</keyword>
<organism evidence="13 14">
    <name type="scientific">Hemibagrus wyckioides</name>
    <dbReference type="NCBI Taxonomy" id="337641"/>
    <lineage>
        <taxon>Eukaryota</taxon>
        <taxon>Metazoa</taxon>
        <taxon>Chordata</taxon>
        <taxon>Craniata</taxon>
        <taxon>Vertebrata</taxon>
        <taxon>Euteleostomi</taxon>
        <taxon>Actinopterygii</taxon>
        <taxon>Neopterygii</taxon>
        <taxon>Teleostei</taxon>
        <taxon>Ostariophysi</taxon>
        <taxon>Siluriformes</taxon>
        <taxon>Bagridae</taxon>
        <taxon>Hemibagrus</taxon>
    </lineage>
</organism>
<dbReference type="Proteomes" id="UP000824219">
    <property type="component" value="Linkage Group LG02"/>
</dbReference>
<keyword evidence="11" id="KW-0325">Glycoprotein</keyword>
<protein>
    <recommendedName>
        <fullName evidence="15">ST8 alpha-N-acetyl-neuraminide alpha-2,8-sialyltransferase 6</fullName>
    </recommendedName>
</protein>
<dbReference type="GO" id="GO:0000139">
    <property type="term" value="C:Golgi membrane"/>
    <property type="evidence" value="ECO:0007669"/>
    <property type="project" value="UniProtKB-SubCell"/>
</dbReference>
<dbReference type="InterPro" id="IPR050943">
    <property type="entry name" value="Glycosyltr_29_Sialyltrsf"/>
</dbReference>
<evidence type="ECO:0000256" key="5">
    <source>
        <dbReference type="ARBA" id="ARBA00022692"/>
    </source>
</evidence>
<dbReference type="AlphaFoldDB" id="A0A9D3P4Z3"/>
<dbReference type="FunFam" id="3.90.1480.20:FF:000001">
    <property type="entry name" value="ST8 alpha-N-acetyl-neuraminide alpha-2,8-sialyltransferase 2"/>
    <property type="match status" value="1"/>
</dbReference>
<evidence type="ECO:0000256" key="4">
    <source>
        <dbReference type="ARBA" id="ARBA00022679"/>
    </source>
</evidence>
<feature type="compositionally biased region" description="Basic residues" evidence="12">
    <location>
        <begin position="199"/>
        <end position="208"/>
    </location>
</feature>
<keyword evidence="3" id="KW-0328">Glycosyltransferase</keyword>
<dbReference type="OrthoDB" id="10264956at2759"/>
<dbReference type="GO" id="GO:0009311">
    <property type="term" value="P:oligosaccharide metabolic process"/>
    <property type="evidence" value="ECO:0007669"/>
    <property type="project" value="TreeGrafter"/>
</dbReference>
<dbReference type="GO" id="GO:0006491">
    <property type="term" value="P:N-glycan processing"/>
    <property type="evidence" value="ECO:0007669"/>
    <property type="project" value="TreeGrafter"/>
</dbReference>
<evidence type="ECO:0000256" key="8">
    <source>
        <dbReference type="ARBA" id="ARBA00023034"/>
    </source>
</evidence>
<keyword evidence="7" id="KW-1133">Transmembrane helix</keyword>
<dbReference type="PANTHER" id="PTHR11987">
    <property type="entry name" value="ALPHA-2,8-SIALYLTRANSFERASE"/>
    <property type="match status" value="1"/>
</dbReference>
<proteinExistence type="inferred from homology"/>
<keyword evidence="4" id="KW-0808">Transferase</keyword>